<organism evidence="1 2">
    <name type="scientific">Clostridium perfringens E str. JGS1987</name>
    <dbReference type="NCBI Taxonomy" id="451755"/>
    <lineage>
        <taxon>Bacteria</taxon>
        <taxon>Bacillati</taxon>
        <taxon>Bacillota</taxon>
        <taxon>Clostridia</taxon>
        <taxon>Eubacteriales</taxon>
        <taxon>Clostridiaceae</taxon>
        <taxon>Clostridium</taxon>
    </lineage>
</organism>
<sequence>MIDKVRLKNKFENVGKKLNNKDYSHLISKDLILVGLRAVKFANIMSKED</sequence>
<dbReference type="Proteomes" id="UP000005337">
    <property type="component" value="Unassembled WGS sequence"/>
</dbReference>
<proteinExistence type="predicted"/>
<protein>
    <submittedName>
        <fullName evidence="1">Uncharacterized protein</fullName>
    </submittedName>
</protein>
<accession>B1BW30</accession>
<reference evidence="1 2" key="1">
    <citation type="submission" date="2007-07" db="EMBL/GenBank/DDBJ databases">
        <title>Annotation of Clostridium perfringens E str. JGS1987.</title>
        <authorList>
            <person name="Paulsen I."/>
            <person name="Sebastian Y."/>
        </authorList>
    </citation>
    <scope>NUCLEOTIDE SEQUENCE [LARGE SCALE GENOMIC DNA]</scope>
    <source>
        <strain evidence="2">E str. JGS1987</strain>
    </source>
</reference>
<dbReference type="EMBL" id="ABDW01000029">
    <property type="protein sequence ID" value="EDT14090.1"/>
    <property type="molecule type" value="Genomic_DNA"/>
</dbReference>
<evidence type="ECO:0000313" key="1">
    <source>
        <dbReference type="EMBL" id="EDT14090.1"/>
    </source>
</evidence>
<comment type="caution">
    <text evidence="1">The sequence shown here is derived from an EMBL/GenBank/DDBJ whole genome shotgun (WGS) entry which is preliminary data.</text>
</comment>
<evidence type="ECO:0000313" key="2">
    <source>
        <dbReference type="Proteomes" id="UP000005337"/>
    </source>
</evidence>
<gene>
    <name evidence="1" type="ORF">AC3_2301</name>
</gene>
<name>B1BW30_CLOPF</name>
<dbReference type="RefSeq" id="WP_003465262.1">
    <property type="nucleotide sequence ID" value="NZ_ABDW01000029.1"/>
</dbReference>
<dbReference type="AlphaFoldDB" id="B1BW30"/>